<reference evidence="3" key="1">
    <citation type="submission" date="2016-10" db="EMBL/GenBank/DDBJ databases">
        <authorList>
            <person name="Jeantristanb JTB J.-T."/>
            <person name="Ricardo R."/>
        </authorList>
    </citation>
    <scope>NUCLEOTIDE SEQUENCE [LARGE SCALE GENOMIC DNA]</scope>
</reference>
<keyword evidence="3" id="KW-1185">Reference proteome</keyword>
<evidence type="ECO:0000313" key="2">
    <source>
        <dbReference type="EMBL" id="SCZ94198.1"/>
    </source>
</evidence>
<dbReference type="AlphaFoldDB" id="A0A2X0KQ54"/>
<name>A0A2X0KQ54_9BASI</name>
<sequence length="60" mass="6686">MAVRAVRAHSRRRQSINTMSRKHWFVKSICTGSMQSQCRTASATGPQSFTSGLEIRSSTL</sequence>
<proteinExistence type="predicted"/>
<dbReference type="EMBL" id="FMWP01000052">
    <property type="protein sequence ID" value="SCZ94198.1"/>
    <property type="molecule type" value="Genomic_DNA"/>
</dbReference>
<feature type="region of interest" description="Disordered" evidence="1">
    <location>
        <begin position="41"/>
        <end position="60"/>
    </location>
</feature>
<dbReference type="Proteomes" id="UP000249723">
    <property type="component" value="Unassembled WGS sequence"/>
</dbReference>
<evidence type="ECO:0000256" key="1">
    <source>
        <dbReference type="SAM" id="MobiDB-lite"/>
    </source>
</evidence>
<gene>
    <name evidence="2" type="ORF">BZ3500_MVSOF-1268-A1-R1_CHR12-2G03748</name>
</gene>
<evidence type="ECO:0000313" key="3">
    <source>
        <dbReference type="Proteomes" id="UP000249723"/>
    </source>
</evidence>
<protein>
    <submittedName>
        <fullName evidence="2">BZ3500_MvSof-1268-A1-R1_Chr12-2g03748 protein</fullName>
    </submittedName>
</protein>
<organism evidence="2 3">
    <name type="scientific">Microbotryum saponariae</name>
    <dbReference type="NCBI Taxonomy" id="289078"/>
    <lineage>
        <taxon>Eukaryota</taxon>
        <taxon>Fungi</taxon>
        <taxon>Dikarya</taxon>
        <taxon>Basidiomycota</taxon>
        <taxon>Pucciniomycotina</taxon>
        <taxon>Microbotryomycetes</taxon>
        <taxon>Microbotryales</taxon>
        <taxon>Microbotryaceae</taxon>
        <taxon>Microbotryum</taxon>
    </lineage>
</organism>
<accession>A0A2X0KQ54</accession>